<protein>
    <submittedName>
        <fullName evidence="1">Uncharacterized protein</fullName>
    </submittedName>
</protein>
<proteinExistence type="predicted"/>
<evidence type="ECO:0000313" key="1">
    <source>
        <dbReference type="EMBL" id="SUY22717.1"/>
    </source>
</evidence>
<reference evidence="1" key="1">
    <citation type="submission" date="2018-06" db="EMBL/GenBank/DDBJ databases">
        <authorList>
            <consortium name="Pathogen Informatics"/>
            <person name="Doyle S."/>
        </authorList>
    </citation>
    <scope>NUCLEOTIDE SEQUENCE</scope>
    <source>
        <strain evidence="1">NCTC13307</strain>
    </source>
</reference>
<dbReference type="EMBL" id="UFWD01000001">
    <property type="protein sequence ID" value="SUY22717.1"/>
    <property type="molecule type" value="Genomic_DNA"/>
</dbReference>
<accession>A0A381I8D5</accession>
<name>A0A381I8D5_CLODI</name>
<gene>
    <name evidence="1" type="ORF">NCTC13307_01347</name>
</gene>
<dbReference type="AlphaFoldDB" id="A0A381I8D5"/>
<sequence length="226" mass="24967">MGLAPLRRSAEALPIACDASNARTMAVRKYHYVFCVLSPAVCYICFAAWWFSLAFPVGGKVMAHPPYGSAQKERIRFALCCVAVFLRRFLCQRAGGCLAVWNGKGERSVPISHRLFSPKSEDSPHQSCLQSFPNILVNAIIDIAALVVELPHGKTCYVAAEMLQDHFHSVRVAFARRQNNGIGNKGIFRVVVLITIRSIHQRVPPNISLTVQKSLSVCTVSCCAMY</sequence>
<organism evidence="1">
    <name type="scientific">Clostridioides difficile</name>
    <name type="common">Peptoclostridium difficile</name>
    <dbReference type="NCBI Taxonomy" id="1496"/>
    <lineage>
        <taxon>Bacteria</taxon>
        <taxon>Bacillati</taxon>
        <taxon>Bacillota</taxon>
        <taxon>Clostridia</taxon>
        <taxon>Peptostreptococcales</taxon>
        <taxon>Peptostreptococcaceae</taxon>
        <taxon>Clostridioides</taxon>
    </lineage>
</organism>